<dbReference type="PANTHER" id="PTHR33969">
    <property type="entry name" value="SEGREGATION AND CONDENSATION PROTEIN A"/>
    <property type="match status" value="1"/>
</dbReference>
<comment type="subunit">
    <text evidence="3">Component of a cohesin-like complex composed of ScpA, ScpB and the Smc homodimer, in which ScpA and ScpB bind to the head domain of Smc. The presence of the three proteins is required for the association of the complex with DNA.</text>
</comment>
<evidence type="ECO:0000313" key="4">
    <source>
        <dbReference type="EMBL" id="KAE9629836.1"/>
    </source>
</evidence>
<dbReference type="Gene3D" id="6.10.250.2410">
    <property type="match status" value="1"/>
</dbReference>
<evidence type="ECO:0000256" key="3">
    <source>
        <dbReference type="HAMAP-Rule" id="MF_01805"/>
    </source>
</evidence>
<dbReference type="GO" id="GO:0007059">
    <property type="term" value="P:chromosome segregation"/>
    <property type="evidence" value="ECO:0007669"/>
    <property type="project" value="UniProtKB-UniRule"/>
</dbReference>
<dbReference type="RefSeq" id="WP_158741569.1">
    <property type="nucleotide sequence ID" value="NZ_JAFBEP010000018.1"/>
</dbReference>
<dbReference type="HAMAP" id="MF_01805">
    <property type="entry name" value="ScpA"/>
    <property type="match status" value="1"/>
</dbReference>
<dbReference type="GO" id="GO:0051301">
    <property type="term" value="P:cell division"/>
    <property type="evidence" value="ECO:0007669"/>
    <property type="project" value="UniProtKB-KW"/>
</dbReference>
<gene>
    <name evidence="3" type="primary">scpA</name>
    <name evidence="4" type="ORF">GND95_12935</name>
</gene>
<comment type="subcellular location">
    <subcellularLocation>
        <location evidence="3">Cytoplasm</location>
    </subcellularLocation>
    <text evidence="3">Associated with two foci at the outer edges of the nucleoid region in young cells, and at four foci within both cell halves in older cells.</text>
</comment>
<dbReference type="Gene3D" id="1.10.10.580">
    <property type="entry name" value="Structural maintenance of chromosome 1. Chain E"/>
    <property type="match status" value="1"/>
</dbReference>
<evidence type="ECO:0000313" key="5">
    <source>
        <dbReference type="Proteomes" id="UP000483018"/>
    </source>
</evidence>
<keyword evidence="3" id="KW-0131">Cell cycle</keyword>
<dbReference type="PANTHER" id="PTHR33969:SF2">
    <property type="entry name" value="SEGREGATION AND CONDENSATION PROTEIN A"/>
    <property type="match status" value="1"/>
</dbReference>
<accession>A0A7C8LI32</accession>
<protein>
    <recommendedName>
        <fullName evidence="2 3">Segregation and condensation protein A</fullName>
    </recommendedName>
</protein>
<dbReference type="InterPro" id="IPR003768">
    <property type="entry name" value="ScpA"/>
</dbReference>
<reference evidence="4 5" key="1">
    <citation type="submission" date="2019-12" db="EMBL/GenBank/DDBJ databases">
        <title>Defluviitalea raffinosedens, isolated from a biogas fermenter, genome sequencing and characterization.</title>
        <authorList>
            <person name="Rettenmaier R."/>
            <person name="Schneider M."/>
            <person name="Neuhaus K."/>
            <person name="Liebl W."/>
            <person name="Zverlov V."/>
        </authorList>
    </citation>
    <scope>NUCLEOTIDE SEQUENCE [LARGE SCALE GENOMIC DNA]</scope>
    <source>
        <strain evidence="4 5">249c-K6</strain>
    </source>
</reference>
<organism evidence="4 5">
    <name type="scientific">Defluviitalea raffinosedens</name>
    <dbReference type="NCBI Taxonomy" id="1450156"/>
    <lineage>
        <taxon>Bacteria</taxon>
        <taxon>Bacillati</taxon>
        <taxon>Bacillota</taxon>
        <taxon>Clostridia</taxon>
        <taxon>Lachnospirales</taxon>
        <taxon>Defluviitaleaceae</taxon>
        <taxon>Defluviitalea</taxon>
    </lineage>
</organism>
<name>A0A7C8LI32_9FIRM</name>
<dbReference type="EMBL" id="WSLF01000016">
    <property type="protein sequence ID" value="KAE9629836.1"/>
    <property type="molecule type" value="Genomic_DNA"/>
</dbReference>
<dbReference type="InterPro" id="IPR023093">
    <property type="entry name" value="ScpA-like_C"/>
</dbReference>
<dbReference type="Pfam" id="PF02616">
    <property type="entry name" value="SMC_ScpA"/>
    <property type="match status" value="1"/>
</dbReference>
<dbReference type="GO" id="GO:0005737">
    <property type="term" value="C:cytoplasm"/>
    <property type="evidence" value="ECO:0007669"/>
    <property type="project" value="UniProtKB-SubCell"/>
</dbReference>
<keyword evidence="5" id="KW-1185">Reference proteome</keyword>
<comment type="function">
    <text evidence="3">Participates in chromosomal partition during cell division. May act via the formation of a condensin-like complex containing Smc and ScpB that pull DNA away from mid-cell into both cell halves.</text>
</comment>
<evidence type="ECO:0000256" key="1">
    <source>
        <dbReference type="ARBA" id="ARBA00022829"/>
    </source>
</evidence>
<evidence type="ECO:0000256" key="2">
    <source>
        <dbReference type="ARBA" id="ARBA00044777"/>
    </source>
</evidence>
<sequence>MSITVKLEAFEGPFDLLFHLIEKNKINIYDIPIALITDQFMEYVDAMQERNMDNMSEFLVMAATLLEIKSKMLLPIPKKEEEEEEDPREELVNKLLEYKKIKHFSEELKMRQVEAQKVFYRNSTLPQHVKNMLQDVPVEISEILDGITLQNMFSIFQDLLKRKERKIDTVRSGFKSVQRDVYKIEDKITYIMDLLVIYPVIHFHELFYEDSDKMEIVVTFLALLELIRSKKVKIEQKYPFKDILIMTYDGMDVNETDER</sequence>
<keyword evidence="3" id="KW-0963">Cytoplasm</keyword>
<comment type="caution">
    <text evidence="4">The sequence shown here is derived from an EMBL/GenBank/DDBJ whole genome shotgun (WGS) entry which is preliminary data.</text>
</comment>
<dbReference type="AlphaFoldDB" id="A0A7C8LI32"/>
<keyword evidence="3" id="KW-0132">Cell division</keyword>
<comment type="similarity">
    <text evidence="3">Belongs to the ScpA family.</text>
</comment>
<dbReference type="OrthoDB" id="9811016at2"/>
<keyword evidence="1 3" id="KW-0159">Chromosome partition</keyword>
<dbReference type="Proteomes" id="UP000483018">
    <property type="component" value="Unassembled WGS sequence"/>
</dbReference>
<dbReference type="GO" id="GO:0006260">
    <property type="term" value="P:DNA replication"/>
    <property type="evidence" value="ECO:0007669"/>
    <property type="project" value="UniProtKB-UniRule"/>
</dbReference>
<proteinExistence type="inferred from homology"/>